<gene>
    <name evidence="2" type="ORF">O6P43_007495</name>
</gene>
<keyword evidence="1" id="KW-0812">Transmembrane</keyword>
<evidence type="ECO:0000313" key="2">
    <source>
        <dbReference type="EMBL" id="KAJ7977947.1"/>
    </source>
</evidence>
<dbReference type="EMBL" id="JARAOO010000003">
    <property type="protein sequence ID" value="KAJ7977947.1"/>
    <property type="molecule type" value="Genomic_DNA"/>
</dbReference>
<dbReference type="AlphaFoldDB" id="A0AAD7VJD2"/>
<protein>
    <submittedName>
        <fullName evidence="2">ATP-dependent DNA helicase</fullName>
    </submittedName>
</protein>
<feature type="transmembrane region" description="Helical" evidence="1">
    <location>
        <begin position="6"/>
        <end position="24"/>
    </location>
</feature>
<accession>A0AAD7VJD2</accession>
<dbReference type="Proteomes" id="UP001163823">
    <property type="component" value="Chromosome 3"/>
</dbReference>
<name>A0AAD7VJD2_QUISA</name>
<dbReference type="KEGG" id="qsa:O6P43_007495"/>
<reference evidence="2" key="1">
    <citation type="journal article" date="2023" name="Science">
        <title>Elucidation of the pathway for biosynthesis of saponin adjuvants from the soapbark tree.</title>
        <authorList>
            <person name="Reed J."/>
            <person name="Orme A."/>
            <person name="El-Demerdash A."/>
            <person name="Owen C."/>
            <person name="Martin L.B.B."/>
            <person name="Misra R.C."/>
            <person name="Kikuchi S."/>
            <person name="Rejzek M."/>
            <person name="Martin A.C."/>
            <person name="Harkess A."/>
            <person name="Leebens-Mack J."/>
            <person name="Louveau T."/>
            <person name="Stephenson M.J."/>
            <person name="Osbourn A."/>
        </authorList>
    </citation>
    <scope>NUCLEOTIDE SEQUENCE</scope>
    <source>
        <strain evidence="2">S10</strain>
    </source>
</reference>
<keyword evidence="1" id="KW-0472">Membrane</keyword>
<comment type="caution">
    <text evidence="2">The sequence shown here is derived from an EMBL/GenBank/DDBJ whole genome shotgun (WGS) entry which is preliminary data.</text>
</comment>
<keyword evidence="2" id="KW-0378">Hydrolase</keyword>
<keyword evidence="2" id="KW-0547">Nucleotide-binding</keyword>
<keyword evidence="2" id="KW-0347">Helicase</keyword>
<evidence type="ECO:0000313" key="3">
    <source>
        <dbReference type="Proteomes" id="UP001163823"/>
    </source>
</evidence>
<keyword evidence="2" id="KW-0067">ATP-binding</keyword>
<dbReference type="GO" id="GO:0004386">
    <property type="term" value="F:helicase activity"/>
    <property type="evidence" value="ECO:0007669"/>
    <property type="project" value="UniProtKB-KW"/>
</dbReference>
<keyword evidence="3" id="KW-1185">Reference proteome</keyword>
<keyword evidence="1" id="KW-1133">Transmembrane helix</keyword>
<evidence type="ECO:0000256" key="1">
    <source>
        <dbReference type="SAM" id="Phobius"/>
    </source>
</evidence>
<organism evidence="2 3">
    <name type="scientific">Quillaja saponaria</name>
    <name type="common">Soap bark tree</name>
    <dbReference type="NCBI Taxonomy" id="32244"/>
    <lineage>
        <taxon>Eukaryota</taxon>
        <taxon>Viridiplantae</taxon>
        <taxon>Streptophyta</taxon>
        <taxon>Embryophyta</taxon>
        <taxon>Tracheophyta</taxon>
        <taxon>Spermatophyta</taxon>
        <taxon>Magnoliopsida</taxon>
        <taxon>eudicotyledons</taxon>
        <taxon>Gunneridae</taxon>
        <taxon>Pentapetalae</taxon>
        <taxon>rosids</taxon>
        <taxon>fabids</taxon>
        <taxon>Fabales</taxon>
        <taxon>Quillajaceae</taxon>
        <taxon>Quillaja</taxon>
    </lineage>
</organism>
<proteinExistence type="predicted"/>
<sequence length="120" mass="13779">MELDRIILAIIGFSTSFFLCVPNLKRWHKQKIAAEKLRIINEALEQAEYRVVSFQERHDRILNHICSSYLTNTELVEALAGARAAMNEALEFAVDLRIIKMKIISSFPDEIDVGMLDRSN</sequence>